<comment type="similarity">
    <text evidence="3 10">Belongs to the FliL family.</text>
</comment>
<evidence type="ECO:0000256" key="9">
    <source>
        <dbReference type="ARBA" id="ARBA00023136"/>
    </source>
</evidence>
<evidence type="ECO:0000256" key="6">
    <source>
        <dbReference type="ARBA" id="ARBA00022692"/>
    </source>
</evidence>
<protein>
    <recommendedName>
        <fullName evidence="10">Flagellar protein FliL</fullName>
    </recommendedName>
</protein>
<dbReference type="AlphaFoldDB" id="A0A432YF60"/>
<evidence type="ECO:0000256" key="10">
    <source>
        <dbReference type="RuleBase" id="RU364125"/>
    </source>
</evidence>
<dbReference type="InterPro" id="IPR005503">
    <property type="entry name" value="FliL"/>
</dbReference>
<keyword evidence="4" id="KW-1003">Cell membrane</keyword>
<evidence type="ECO:0000313" key="11">
    <source>
        <dbReference type="EMBL" id="RUO59596.1"/>
    </source>
</evidence>
<keyword evidence="8 10" id="KW-1133">Transmembrane helix</keyword>
<dbReference type="PANTHER" id="PTHR35091">
    <property type="entry name" value="FLAGELLAR PROTEIN FLIL"/>
    <property type="match status" value="1"/>
</dbReference>
<sequence length="183" mass="20077">MAEEQNTENNAEQDGEQEAKGGKKKKLILFGVIGLVLISTVVLVLWLFGGNSSNEQASESVPEQTNRNFESASAPEIGNALYVGMPRPFVFIVPGDSRERTVQIKAQLMVRGEKNEELAKKHIPLIEGTLHEVFSSSTADRLKTAEGKGQLRELALTEVRDALQEVTGKPVVEQVLFTSLVMQ</sequence>
<dbReference type="EMBL" id="PIQA01000019">
    <property type="protein sequence ID" value="RUO59596.1"/>
    <property type="molecule type" value="Genomic_DNA"/>
</dbReference>
<evidence type="ECO:0000256" key="1">
    <source>
        <dbReference type="ARBA" id="ARBA00002254"/>
    </source>
</evidence>
<feature type="transmembrane region" description="Helical" evidence="10">
    <location>
        <begin position="27"/>
        <end position="48"/>
    </location>
</feature>
<name>A0A432YF60_9GAMM</name>
<keyword evidence="5 10" id="KW-0145">Chemotaxis</keyword>
<keyword evidence="7 10" id="KW-0283">Flagellar rotation</keyword>
<comment type="function">
    <text evidence="1 10">Controls the rotational direction of flagella during chemotaxis.</text>
</comment>
<dbReference type="GO" id="GO:0005886">
    <property type="term" value="C:plasma membrane"/>
    <property type="evidence" value="ECO:0007669"/>
    <property type="project" value="UniProtKB-SubCell"/>
</dbReference>
<dbReference type="RefSeq" id="WP_126753046.1">
    <property type="nucleotide sequence ID" value="NZ_JBHUMT010000013.1"/>
</dbReference>
<dbReference type="Proteomes" id="UP000288361">
    <property type="component" value="Unassembled WGS sequence"/>
</dbReference>
<keyword evidence="11" id="KW-0966">Cell projection</keyword>
<dbReference type="GO" id="GO:0009425">
    <property type="term" value="C:bacterial-type flagellum basal body"/>
    <property type="evidence" value="ECO:0007669"/>
    <property type="project" value="InterPro"/>
</dbReference>
<keyword evidence="11" id="KW-0282">Flagellum</keyword>
<evidence type="ECO:0000256" key="5">
    <source>
        <dbReference type="ARBA" id="ARBA00022500"/>
    </source>
</evidence>
<evidence type="ECO:0000256" key="7">
    <source>
        <dbReference type="ARBA" id="ARBA00022779"/>
    </source>
</evidence>
<keyword evidence="11" id="KW-0969">Cilium</keyword>
<dbReference type="GO" id="GO:0006935">
    <property type="term" value="P:chemotaxis"/>
    <property type="evidence" value="ECO:0007669"/>
    <property type="project" value="UniProtKB-KW"/>
</dbReference>
<keyword evidence="9 10" id="KW-0472">Membrane</keyword>
<evidence type="ECO:0000256" key="2">
    <source>
        <dbReference type="ARBA" id="ARBA00004162"/>
    </source>
</evidence>
<dbReference type="PANTHER" id="PTHR35091:SF2">
    <property type="entry name" value="FLAGELLAR PROTEIN FLIL"/>
    <property type="match status" value="1"/>
</dbReference>
<organism evidence="11 12">
    <name type="scientific">Idiomarina piscisalsi</name>
    <dbReference type="NCBI Taxonomy" id="1096243"/>
    <lineage>
        <taxon>Bacteria</taxon>
        <taxon>Pseudomonadati</taxon>
        <taxon>Pseudomonadota</taxon>
        <taxon>Gammaproteobacteria</taxon>
        <taxon>Alteromonadales</taxon>
        <taxon>Idiomarinaceae</taxon>
        <taxon>Idiomarina</taxon>
    </lineage>
</organism>
<dbReference type="NCBIfam" id="NF004285">
    <property type="entry name" value="PRK05696.1"/>
    <property type="match status" value="1"/>
</dbReference>
<evidence type="ECO:0000256" key="8">
    <source>
        <dbReference type="ARBA" id="ARBA00022989"/>
    </source>
</evidence>
<reference evidence="11 12" key="1">
    <citation type="journal article" date="2011" name="Front. Microbiol.">
        <title>Genomic signatures of strain selection and enhancement in Bacillus atrophaeus var. globigii, a historical biowarfare simulant.</title>
        <authorList>
            <person name="Gibbons H.S."/>
            <person name="Broomall S.M."/>
            <person name="McNew L.A."/>
            <person name="Daligault H."/>
            <person name="Chapman C."/>
            <person name="Bruce D."/>
            <person name="Karavis M."/>
            <person name="Krepps M."/>
            <person name="McGregor P.A."/>
            <person name="Hong C."/>
            <person name="Park K.H."/>
            <person name="Akmal A."/>
            <person name="Feldman A."/>
            <person name="Lin J.S."/>
            <person name="Chang W.E."/>
            <person name="Higgs B.W."/>
            <person name="Demirev P."/>
            <person name="Lindquist J."/>
            <person name="Liem A."/>
            <person name="Fochler E."/>
            <person name="Read T.D."/>
            <person name="Tapia R."/>
            <person name="Johnson S."/>
            <person name="Bishop-Lilly K.A."/>
            <person name="Detter C."/>
            <person name="Han C."/>
            <person name="Sozhamannan S."/>
            <person name="Rosenzweig C.N."/>
            <person name="Skowronski E.W."/>
        </authorList>
    </citation>
    <scope>NUCLEOTIDE SEQUENCE [LARGE SCALE GENOMIC DNA]</scope>
    <source>
        <strain evidence="11 12">TPS4-2</strain>
    </source>
</reference>
<keyword evidence="6 10" id="KW-0812">Transmembrane</keyword>
<gene>
    <name evidence="11" type="primary">fliL</name>
    <name evidence="11" type="ORF">CWI73_12275</name>
</gene>
<evidence type="ECO:0000256" key="4">
    <source>
        <dbReference type="ARBA" id="ARBA00022475"/>
    </source>
</evidence>
<comment type="caution">
    <text evidence="11">The sequence shown here is derived from an EMBL/GenBank/DDBJ whole genome shotgun (WGS) entry which is preliminary data.</text>
</comment>
<keyword evidence="10" id="KW-0997">Cell inner membrane</keyword>
<comment type="subcellular location">
    <subcellularLocation>
        <location evidence="10">Cell inner membrane</location>
    </subcellularLocation>
    <subcellularLocation>
        <location evidence="2">Cell membrane</location>
        <topology evidence="2">Single-pass membrane protein</topology>
    </subcellularLocation>
</comment>
<dbReference type="GO" id="GO:0071978">
    <property type="term" value="P:bacterial-type flagellum-dependent swarming motility"/>
    <property type="evidence" value="ECO:0007669"/>
    <property type="project" value="TreeGrafter"/>
</dbReference>
<dbReference type="Pfam" id="PF03748">
    <property type="entry name" value="FliL"/>
    <property type="match status" value="1"/>
</dbReference>
<evidence type="ECO:0000313" key="12">
    <source>
        <dbReference type="Proteomes" id="UP000288361"/>
    </source>
</evidence>
<evidence type="ECO:0000256" key="3">
    <source>
        <dbReference type="ARBA" id="ARBA00008281"/>
    </source>
</evidence>
<accession>A0A432YF60</accession>
<proteinExistence type="inferred from homology"/>